<dbReference type="PANTHER" id="PTHR43371">
    <property type="entry name" value="VITAMIN B12-DEPENDENT RIBONUCLEOTIDE REDUCTASE"/>
    <property type="match status" value="1"/>
</dbReference>
<dbReference type="GO" id="GO:0071897">
    <property type="term" value="P:DNA biosynthetic process"/>
    <property type="evidence" value="ECO:0007669"/>
    <property type="project" value="UniProtKB-KW"/>
</dbReference>
<dbReference type="SUPFAM" id="SSF47413">
    <property type="entry name" value="lambda repressor-like DNA-binding domains"/>
    <property type="match status" value="1"/>
</dbReference>
<proteinExistence type="inferred from homology"/>
<evidence type="ECO:0000256" key="14">
    <source>
        <dbReference type="RuleBase" id="RU364064"/>
    </source>
</evidence>
<dbReference type="STRING" id="391595.RLO149_c004110"/>
<evidence type="ECO:0000256" key="9">
    <source>
        <dbReference type="ARBA" id="ARBA00023116"/>
    </source>
</evidence>
<comment type="function">
    <text evidence="12 14">Catalyzes the reduction of ribonucleotides to deoxyribonucleotides. May function to provide a pool of deoxyribonucleotide precursors for DNA repair during oxygen limitation and/or for immediate growth after restoration of oxygen.</text>
</comment>
<dbReference type="OrthoDB" id="9762933at2"/>
<dbReference type="InterPro" id="IPR013509">
    <property type="entry name" value="RNR_lsu_N"/>
</dbReference>
<dbReference type="EMBL" id="CP002623">
    <property type="protein sequence ID" value="AEI92441.1"/>
    <property type="molecule type" value="Genomic_DNA"/>
</dbReference>
<reference evidence="16 17" key="1">
    <citation type="journal article" date="2011" name="BMC Genomics">
        <title>Comparative genome analysis and genome-guided physiological analysis of Roseobacter litoralis.</title>
        <authorList>
            <person name="Kalhoefer D."/>
            <person name="Thole S."/>
            <person name="Voget S."/>
            <person name="Lehmann R."/>
            <person name="Liesegang H."/>
            <person name="Wollher A."/>
            <person name="Daniel R."/>
            <person name="Simon M."/>
            <person name="Brinkhoff T."/>
        </authorList>
    </citation>
    <scope>NUCLEOTIDE SEQUENCE [LARGE SCALE GENOMIC DNA]</scope>
    <source>
        <strain evidence="17">ATCC 49566 / DSM 6996 / JCM 21268 / NBRC 15278 / OCh 149</strain>
    </source>
</reference>
<organism evidence="16 17">
    <name type="scientific">Roseobacter litoralis (strain ATCC 49566 / DSM 6996 / JCM 21268 / NBRC 15278 / OCh 149)</name>
    <dbReference type="NCBI Taxonomy" id="391595"/>
    <lineage>
        <taxon>Bacteria</taxon>
        <taxon>Pseudomonadati</taxon>
        <taxon>Pseudomonadota</taxon>
        <taxon>Alphaproteobacteria</taxon>
        <taxon>Rhodobacterales</taxon>
        <taxon>Roseobacteraceae</taxon>
        <taxon>Roseobacter</taxon>
    </lineage>
</organism>
<dbReference type="RefSeq" id="WP_013960384.1">
    <property type="nucleotide sequence ID" value="NC_015730.1"/>
</dbReference>
<feature type="domain" description="HTH cro/C1-type" evidence="15">
    <location>
        <begin position="590"/>
        <end position="634"/>
    </location>
</feature>
<keyword evidence="5 14" id="KW-0846">Cobalamin</keyword>
<dbReference type="HOGENOM" id="CLU_000404_2_0_5"/>
<evidence type="ECO:0000256" key="5">
    <source>
        <dbReference type="ARBA" id="ARBA00022628"/>
    </source>
</evidence>
<gene>
    <name evidence="16" type="ordered locus">RLO149_c004110</name>
</gene>
<dbReference type="InterPro" id="IPR000788">
    <property type="entry name" value="RNR_lg_C"/>
</dbReference>
<keyword evidence="6 14" id="KW-0237">DNA synthesis</keyword>
<evidence type="ECO:0000256" key="2">
    <source>
        <dbReference type="ARBA" id="ARBA00007405"/>
    </source>
</evidence>
<accession>F7ZHN0</accession>
<comment type="similarity">
    <text evidence="2 14">Belongs to the ribonucleoside diphosphate reductase class-2 family.</text>
</comment>
<evidence type="ECO:0000256" key="8">
    <source>
        <dbReference type="ARBA" id="ARBA00023002"/>
    </source>
</evidence>
<dbReference type="GO" id="GO:0009263">
    <property type="term" value="P:deoxyribonucleotide biosynthetic process"/>
    <property type="evidence" value="ECO:0007669"/>
    <property type="project" value="UniProtKB-KW"/>
</dbReference>
<dbReference type="PANTHER" id="PTHR43371:SF1">
    <property type="entry name" value="RIBONUCLEOSIDE-DIPHOSPHATE REDUCTASE"/>
    <property type="match status" value="1"/>
</dbReference>
<dbReference type="InterPro" id="IPR013344">
    <property type="entry name" value="RNR_NrdJ/NrdZ"/>
</dbReference>
<dbReference type="PRINTS" id="PR01183">
    <property type="entry name" value="RIBORDTASEM1"/>
</dbReference>
<evidence type="ECO:0000256" key="1">
    <source>
        <dbReference type="ARBA" id="ARBA00001922"/>
    </source>
</evidence>
<keyword evidence="8 14" id="KW-0560">Oxidoreductase</keyword>
<dbReference type="SUPFAM" id="SSF51998">
    <property type="entry name" value="PFL-like glycyl radical enzymes"/>
    <property type="match status" value="1"/>
</dbReference>
<evidence type="ECO:0000256" key="12">
    <source>
        <dbReference type="ARBA" id="ARBA00025437"/>
    </source>
</evidence>
<keyword evidence="11 14" id="KW-0170">Cobalt</keyword>
<dbReference type="InterPro" id="IPR010982">
    <property type="entry name" value="Lambda_DNA-bd_dom_sf"/>
</dbReference>
<dbReference type="KEGG" id="rli:RLO149_c004110"/>
<evidence type="ECO:0000256" key="6">
    <source>
        <dbReference type="ARBA" id="ARBA00022634"/>
    </source>
</evidence>
<dbReference type="GO" id="GO:0003677">
    <property type="term" value="F:DNA binding"/>
    <property type="evidence" value="ECO:0007669"/>
    <property type="project" value="InterPro"/>
</dbReference>
<comment type="catalytic activity">
    <reaction evidence="13 14">
        <text>a 2'-deoxyribonucleoside 5'-diphosphate + [thioredoxin]-disulfide + H2O = a ribonucleoside 5'-diphosphate + [thioredoxin]-dithiol</text>
        <dbReference type="Rhea" id="RHEA:23252"/>
        <dbReference type="Rhea" id="RHEA-COMP:10698"/>
        <dbReference type="Rhea" id="RHEA-COMP:10700"/>
        <dbReference type="ChEBI" id="CHEBI:15377"/>
        <dbReference type="ChEBI" id="CHEBI:29950"/>
        <dbReference type="ChEBI" id="CHEBI:50058"/>
        <dbReference type="ChEBI" id="CHEBI:57930"/>
        <dbReference type="ChEBI" id="CHEBI:73316"/>
        <dbReference type="EC" id="1.17.4.1"/>
    </reaction>
</comment>
<protein>
    <recommendedName>
        <fullName evidence="4 14">Vitamin B12-dependent ribonucleotide reductase</fullName>
        <ecNumber evidence="3 14">1.17.4.1</ecNumber>
    </recommendedName>
</protein>
<dbReference type="AlphaFoldDB" id="F7ZHN0"/>
<dbReference type="InterPro" id="IPR050862">
    <property type="entry name" value="RdRp_reductase_class-2"/>
</dbReference>
<dbReference type="GO" id="GO:0005524">
    <property type="term" value="F:ATP binding"/>
    <property type="evidence" value="ECO:0007669"/>
    <property type="project" value="InterPro"/>
</dbReference>
<sequence>MSAFTTPIAEQIWDMKYRFKEADGAPIDVTVEDTWRRIARDLARVEKTPDIWEEQFYSALKDFKYLPAGRITAGAGTARSVTLFNCFVMGTVPDSMGGIFDMLKEAALTMQQGGGIGYDFSTIRPKGADVKGVAADASGPLSFMDVWDAMCRTIMSAGSRRGAMMATMRCDHPDVEDFIAAKSDPARLRMFNMSVLVTDPFMEAVKADGPWDLVFDGQVYRTLQARDLWNRIMQATYDYAEPGVIFIDRINQANNLNYCETIAATNPCGEQPLPPYGACLLGSINMARLVSAPFEEAAKLDEVALNDLVATAVRMMDNVVDASKFPLEAQAREAHAKRRIGLGVTGLADALLMVGLRYGSDEAARQTDRWLHAIARAAYLASVDLAKEKGAFPLFDADKYLASGTMQAMDEDVREAVREHGIRNALLTSIAPTGTISLYAGNVSSGIEPVFAYAYTRKVLQKDGSRTEEEVVDYAVQMWREKFGDKELPDYFVNAQTLAPLEHVKMQAAAQKWVDSSISKTINCPEDIGFDAFKDVYMEAWDSGCKGCTTYRPNAVTGSVLSVSEKKKAPEFDNPSDRLDWAMRESAFKTQTELAVAADLSQGLVNQFLSGKREMARDSATKLAKALSVDAGWLLFGSKDAAPEVITTSDAEPQQPHGDVIYMSEPLDRPSELEGNTYKVKWPDSEHALYITINDIVLNGHRRPFEVFINSKNMEHFAWTVALTRMISAVFRRGGDVSFVVEELKAVFDPRGGAWMQGKYIPSILAAIGGVIEQHMIATGFIAGEGLGLKSDPQAQVVGLDTQRGQACSSCGQFDLRMVEGCMTCGSCGYSKCG</sequence>
<dbReference type="Gene3D" id="3.20.70.20">
    <property type="match status" value="1"/>
</dbReference>
<dbReference type="Pfam" id="PF00317">
    <property type="entry name" value="Ribonuc_red_lgN"/>
    <property type="match status" value="1"/>
</dbReference>
<evidence type="ECO:0000313" key="17">
    <source>
        <dbReference type="Proteomes" id="UP000001353"/>
    </source>
</evidence>
<dbReference type="eggNOG" id="COG0209">
    <property type="taxonomic scope" value="Bacteria"/>
</dbReference>
<evidence type="ECO:0000256" key="7">
    <source>
        <dbReference type="ARBA" id="ARBA00022741"/>
    </source>
</evidence>
<evidence type="ECO:0000256" key="4">
    <source>
        <dbReference type="ARBA" id="ARBA00014409"/>
    </source>
</evidence>
<comment type="cofactor">
    <cofactor evidence="1 14">
        <name>adenosylcob(III)alamin</name>
        <dbReference type="ChEBI" id="CHEBI:18408"/>
    </cofactor>
</comment>
<dbReference type="InterPro" id="IPR024434">
    <property type="entry name" value="TSCPD_dom"/>
</dbReference>
<dbReference type="Proteomes" id="UP000001353">
    <property type="component" value="Chromosome"/>
</dbReference>
<evidence type="ECO:0000313" key="16">
    <source>
        <dbReference type="EMBL" id="AEI92441.1"/>
    </source>
</evidence>
<keyword evidence="7 14" id="KW-0547">Nucleotide-binding</keyword>
<dbReference type="SMART" id="SM00530">
    <property type="entry name" value="HTH_XRE"/>
    <property type="match status" value="1"/>
</dbReference>
<evidence type="ECO:0000256" key="11">
    <source>
        <dbReference type="ARBA" id="ARBA00023285"/>
    </source>
</evidence>
<dbReference type="NCBIfam" id="TIGR02504">
    <property type="entry name" value="NrdJ_Z"/>
    <property type="match status" value="1"/>
</dbReference>
<dbReference type="Gene3D" id="1.10.260.40">
    <property type="entry name" value="lambda repressor-like DNA-binding domains"/>
    <property type="match status" value="1"/>
</dbReference>
<dbReference type="EC" id="1.17.4.1" evidence="3 14"/>
<dbReference type="CDD" id="cd02888">
    <property type="entry name" value="RNR_II_dimer"/>
    <property type="match status" value="1"/>
</dbReference>
<name>F7ZHN0_ROSLO</name>
<evidence type="ECO:0000256" key="13">
    <source>
        <dbReference type="ARBA" id="ARBA00047754"/>
    </source>
</evidence>
<dbReference type="GO" id="GO:0031419">
    <property type="term" value="F:cobalamin binding"/>
    <property type="evidence" value="ECO:0007669"/>
    <property type="project" value="UniProtKB-KW"/>
</dbReference>
<dbReference type="GO" id="GO:0004748">
    <property type="term" value="F:ribonucleoside-diphosphate reductase activity, thioredoxin disulfide as acceptor"/>
    <property type="evidence" value="ECO:0007669"/>
    <property type="project" value="UniProtKB-EC"/>
</dbReference>
<evidence type="ECO:0000256" key="10">
    <source>
        <dbReference type="ARBA" id="ARBA00023157"/>
    </source>
</evidence>
<dbReference type="InterPro" id="IPR001387">
    <property type="entry name" value="Cro/C1-type_HTH"/>
</dbReference>
<keyword evidence="17" id="KW-1185">Reference proteome</keyword>
<keyword evidence="9" id="KW-0215">Deoxyribonucleotide synthesis</keyword>
<dbReference type="Pfam" id="PF02867">
    <property type="entry name" value="Ribonuc_red_lgC"/>
    <property type="match status" value="1"/>
</dbReference>
<dbReference type="PROSITE" id="PS50943">
    <property type="entry name" value="HTH_CROC1"/>
    <property type="match status" value="1"/>
</dbReference>
<dbReference type="Pfam" id="PF12637">
    <property type="entry name" value="TSCPD"/>
    <property type="match status" value="1"/>
</dbReference>
<dbReference type="CDD" id="cd00093">
    <property type="entry name" value="HTH_XRE"/>
    <property type="match status" value="1"/>
</dbReference>
<evidence type="ECO:0000256" key="3">
    <source>
        <dbReference type="ARBA" id="ARBA00012274"/>
    </source>
</evidence>
<evidence type="ECO:0000259" key="15">
    <source>
        <dbReference type="PROSITE" id="PS50943"/>
    </source>
</evidence>
<keyword evidence="10" id="KW-1015">Disulfide bond</keyword>